<keyword evidence="2" id="KW-0288">FMN</keyword>
<dbReference type="EC" id="1.-.-.-" evidence="6"/>
<accession>A0ABU2RZ04</accession>
<dbReference type="Pfam" id="PF00296">
    <property type="entry name" value="Bac_luciferase"/>
    <property type="match status" value="1"/>
</dbReference>
<proteinExistence type="predicted"/>
<reference evidence="7" key="1">
    <citation type="submission" date="2023-07" db="EMBL/GenBank/DDBJ databases">
        <title>30 novel species of actinomycetes from the DSMZ collection.</title>
        <authorList>
            <person name="Nouioui I."/>
        </authorList>
    </citation>
    <scope>NUCLEOTIDE SEQUENCE [LARGE SCALE GENOMIC DNA]</scope>
    <source>
        <strain evidence="7">DSM 41770</strain>
    </source>
</reference>
<dbReference type="PANTHER" id="PTHR42847:SF4">
    <property type="entry name" value="ALKANESULFONATE MONOOXYGENASE-RELATED"/>
    <property type="match status" value="1"/>
</dbReference>
<keyword evidence="7" id="KW-1185">Reference proteome</keyword>
<dbReference type="InterPro" id="IPR019921">
    <property type="entry name" value="Lucif-like_OxRdtase_Rv2161c"/>
</dbReference>
<protein>
    <submittedName>
        <fullName evidence="6">TIGR03619 family F420-dependent LLM class oxidoreductase</fullName>
        <ecNumber evidence="6">1.-.-.-</ecNumber>
    </submittedName>
</protein>
<dbReference type="InterPro" id="IPR036661">
    <property type="entry name" value="Luciferase-like_sf"/>
</dbReference>
<feature type="domain" description="Luciferase-like" evidence="5">
    <location>
        <begin position="15"/>
        <end position="257"/>
    </location>
</feature>
<dbReference type="Gene3D" id="3.20.20.30">
    <property type="entry name" value="Luciferase-like domain"/>
    <property type="match status" value="1"/>
</dbReference>
<dbReference type="InterPro" id="IPR050172">
    <property type="entry name" value="SsuD_RutA_monooxygenase"/>
</dbReference>
<dbReference type="Proteomes" id="UP001183777">
    <property type="component" value="Unassembled WGS sequence"/>
</dbReference>
<keyword evidence="1" id="KW-0285">Flavoprotein</keyword>
<keyword evidence="4" id="KW-0503">Monooxygenase</keyword>
<name>A0ABU2RZ04_9ACTN</name>
<evidence type="ECO:0000259" key="5">
    <source>
        <dbReference type="Pfam" id="PF00296"/>
    </source>
</evidence>
<evidence type="ECO:0000256" key="1">
    <source>
        <dbReference type="ARBA" id="ARBA00022630"/>
    </source>
</evidence>
<dbReference type="NCBIfam" id="TIGR03619">
    <property type="entry name" value="F420_Rv2161c"/>
    <property type="match status" value="1"/>
</dbReference>
<dbReference type="PANTHER" id="PTHR42847">
    <property type="entry name" value="ALKANESULFONATE MONOOXYGENASE"/>
    <property type="match status" value="1"/>
</dbReference>
<evidence type="ECO:0000313" key="7">
    <source>
        <dbReference type="Proteomes" id="UP001183777"/>
    </source>
</evidence>
<dbReference type="EMBL" id="JAVREX010000030">
    <property type="protein sequence ID" value="MDT0432823.1"/>
    <property type="molecule type" value="Genomic_DNA"/>
</dbReference>
<organism evidence="6 7">
    <name type="scientific">Streptomyces salyersiae</name>
    <dbReference type="NCBI Taxonomy" id="3075530"/>
    <lineage>
        <taxon>Bacteria</taxon>
        <taxon>Bacillati</taxon>
        <taxon>Actinomycetota</taxon>
        <taxon>Actinomycetes</taxon>
        <taxon>Kitasatosporales</taxon>
        <taxon>Streptomycetaceae</taxon>
        <taxon>Streptomyces</taxon>
    </lineage>
</organism>
<dbReference type="InterPro" id="IPR011251">
    <property type="entry name" value="Luciferase-like_dom"/>
</dbReference>
<evidence type="ECO:0000256" key="2">
    <source>
        <dbReference type="ARBA" id="ARBA00022643"/>
    </source>
</evidence>
<evidence type="ECO:0000256" key="3">
    <source>
        <dbReference type="ARBA" id="ARBA00023002"/>
    </source>
</evidence>
<evidence type="ECO:0000256" key="4">
    <source>
        <dbReference type="ARBA" id="ARBA00023033"/>
    </source>
</evidence>
<keyword evidence="3 6" id="KW-0560">Oxidoreductase</keyword>
<comment type="caution">
    <text evidence="6">The sequence shown here is derived from an EMBL/GenBank/DDBJ whole genome shotgun (WGS) entry which is preliminary data.</text>
</comment>
<evidence type="ECO:0000313" key="6">
    <source>
        <dbReference type="EMBL" id="MDT0432823.1"/>
    </source>
</evidence>
<sequence length="298" mass="32057">MRIGFTLPQIGALAHQAHEVGRFAKEAEALGADSLWVGDRILAPVEPTVGYGGGDGIPDTFRTVLDPFAVMAVAAAATERAEIGANVLQAPCYAPALLARSLTSIDLISQGRLLPGFGIGWSPEEYQAAGVPMKERGARLDETLDALEAWWSTDPVEFEGTHTRIPATYVGLKPARRPRPPIHLAGYAPAALRRVARRADGWLPVVRPGSEPFVPDSVNAPMAEVRRLASEAGRDPSELGLILRVYPAPETTLDEVVGTIRGAGRETDVAHCFVELMNVAHDVDHALEWARKVLDTAR</sequence>
<gene>
    <name evidence="6" type="ORF">RM649_35055</name>
</gene>
<dbReference type="SUPFAM" id="SSF51679">
    <property type="entry name" value="Bacterial luciferase-like"/>
    <property type="match status" value="1"/>
</dbReference>
<dbReference type="RefSeq" id="WP_311661740.1">
    <property type="nucleotide sequence ID" value="NZ_JAVREX010000030.1"/>
</dbReference>
<dbReference type="GO" id="GO:0016491">
    <property type="term" value="F:oxidoreductase activity"/>
    <property type="evidence" value="ECO:0007669"/>
    <property type="project" value="UniProtKB-KW"/>
</dbReference>